<dbReference type="InterPro" id="IPR009228">
    <property type="entry name" value="Capsid_scaffold_GpO"/>
</dbReference>
<proteinExistence type="predicted"/>
<reference evidence="2" key="1">
    <citation type="submission" date="2022-03" db="EMBL/GenBank/DDBJ databases">
        <title>Sea Food Isolates.</title>
        <authorList>
            <person name="Li c."/>
        </authorList>
    </citation>
    <scope>NUCLEOTIDE SEQUENCE</scope>
    <source>
        <strain evidence="2">19MO03SA05</strain>
    </source>
</reference>
<protein>
    <submittedName>
        <fullName evidence="2">GPO family capsid scaffolding protein</fullName>
    </submittedName>
</protein>
<name>A0AAU6VHL6_UNCXX</name>
<dbReference type="AlphaFoldDB" id="A0AAU6VHL6"/>
<feature type="region of interest" description="Disordered" evidence="1">
    <location>
        <begin position="172"/>
        <end position="191"/>
    </location>
</feature>
<feature type="region of interest" description="Disordered" evidence="1">
    <location>
        <begin position="273"/>
        <end position="297"/>
    </location>
</feature>
<evidence type="ECO:0000256" key="1">
    <source>
        <dbReference type="SAM" id="MobiDB-lite"/>
    </source>
</evidence>
<evidence type="ECO:0000313" key="2">
    <source>
        <dbReference type="EMBL" id="XAG86235.1"/>
    </source>
</evidence>
<dbReference type="EMBL" id="CP095351">
    <property type="protein sequence ID" value="XAG86235.1"/>
    <property type="molecule type" value="Genomic_DNA"/>
</dbReference>
<accession>A0AAU6VHL6</accession>
<sequence>MAKTSDWKIVATEGSTIDGRKLLRQWFKEMAEQYSPQEYTAMIWPEHYRFGGFGNNWGTVEAVKAEEFNGKMRLFAKITPNQYLLAANKLGQKLFTSIEIEPDYKGEGRCYLKGLAVTDSPASTGTSKLEFSAQNGKVKSIESDHLEELDFSECKPNALIQAISTLFTHFQSGASSPEQTPEPEQEDTEVTDAELKAALKETFSTLKTELSQEIETKFSALKLQPQEPETPEEQDPMKLFSAELTKQLKPLGDLTEKFNGLDKKFGELETKFNALSGETGGQRPPEEGAGDTTVEAL</sequence>
<gene>
    <name evidence="2" type="ORF">MRM63_13670</name>
</gene>
<dbReference type="Pfam" id="PF05929">
    <property type="entry name" value="Phage_GPO"/>
    <property type="match status" value="1"/>
</dbReference>
<organism evidence="2">
    <name type="scientific">bacterium 19MO03SA05</name>
    <dbReference type="NCBI Taxonomy" id="2920620"/>
    <lineage>
        <taxon>Bacteria</taxon>
    </lineage>
</organism>
<feature type="compositionally biased region" description="Acidic residues" evidence="1">
    <location>
        <begin position="181"/>
        <end position="191"/>
    </location>
</feature>